<name>A0ABQ9X309_9EUKA</name>
<reference evidence="2 3" key="1">
    <citation type="journal article" date="2022" name="bioRxiv">
        <title>Genomics of Preaxostyla Flagellates Illuminates Evolutionary Transitions and the Path Towards Mitochondrial Loss.</title>
        <authorList>
            <person name="Novak L.V.F."/>
            <person name="Treitli S.C."/>
            <person name="Pyrih J."/>
            <person name="Halakuc P."/>
            <person name="Pipaliya S.V."/>
            <person name="Vacek V."/>
            <person name="Brzon O."/>
            <person name="Soukal P."/>
            <person name="Eme L."/>
            <person name="Dacks J.B."/>
            <person name="Karnkowska A."/>
            <person name="Elias M."/>
            <person name="Hampl V."/>
        </authorList>
    </citation>
    <scope>NUCLEOTIDE SEQUENCE [LARGE SCALE GENOMIC DNA]</scope>
    <source>
        <strain evidence="2">NAU3</strain>
        <tissue evidence="2">Gut</tissue>
    </source>
</reference>
<proteinExistence type="predicted"/>
<protein>
    <recommendedName>
        <fullName evidence="4">Zn(2)-C6 fungal-type domain-containing protein</fullName>
    </recommendedName>
</protein>
<sequence>MGKREQVQQACTQCRKRTYPCTNCTKRNLDCQFVHFEQFQVSFVPFAETEAGTKTTDSTANLKPFSHWNSLRHPSQIEGTRLPSDSSLSGFAGEDARLIDPILETTIEATGERTATLTQSEEGGKDKSKTSPNPQPKPKLYPIPPIHVAHIPQDNAYHEPFFDFSTPFLLIGDEKFMYLDVYKRFINPYQLLFGQDMSFFGYFPFRGPAIYEALKKTASTVLRSLNLQPNSLYEDFVLFYFDALHVQFYAIIAQAAHFLGHFWVSVMCMKQARLYHAVLQDQVGNISLHKHNIFQRIREPLAVINEIGKTMWNLAYSGLAPDSEEMNALYKEYRESWTSLDGPPLHDPLPLTVLMEEPAPFQLILHLLLSAVAAIGLPLNPSEVMEGCMFLEFVKGGTLLALFYSTQSDQRSSHLAALIHDIKDGPYLYNLQTNEWSPFHWVLHHPSTVPPFHPSFISIFKNTEKLLTTSKNLQGLHDRWKKNGRKTPECDIELEKELSRSVLDIVNESTSHLVSQKEAVDISMDDRSVMDSLFSQTRSVLHFLTFVSRVINRYSCNLCHPQNPPSATATPPPNPSPPSVFQHVFGHTEFLHCSYAATFQSERDGMRDLHTMGLNHVDTQTTRGLFDVHVSGLNEESGRDGERSPMLDVFHFILKHTQPRPPSSQHAASSSSYNRHSLALLDYSLRQLQFSDLVFWKGKHEPALATRLMFIDSAVNFMKRAFMSLYQQLAAVWLITGHLSLDRNVFCDDHLVSYLEALREYAELFVVGDVKREGVIIVVCEEREGGNDENESGEMKTDEHTSSVSQSNNQIIPLTIVVQDKLRKPCLVIADPRSPHYPFVDTTAIPKSLRVVTDFLLFVPTPFDASADKSSSSPLPSSPPSLATLHNPSRYPHRTPSISEFPKSLQPLLSAHQLQLDLLILPHTMFTSSPSQHRNDCEQVHLEELTQREWMDTHPPLLRFMSGIVSEEAVGSPQTAGMKITKTLSGFFEDIKRKRGEQKEEAKQETSATSTPSLQSTPHSTPTSSSSLPPGFSTAQPTLPPMSVLLPFLVKIGTEPQQATYSMPFSFTPAALCSPSLDPTIRAHMISYLSHAAIALTACGFLELSLILANEAMKQIRLVVEREGVLVLLTKPSMMQSLSSCSVVYRGVLVMMDEELQKQGRTEEEGDDETVSGSSHNSSKVFSDPKYASTDTNPLSSLFPKPPTKERKKFRVATHIEVVEEAFACSLFLIQILRFVELHTSSRTSVERMTLLFRHFFGKMTLEDVDKLKKEESETIGLEPDLEIDSELQVSPLVSFLTPTFVRTIVFYLKHHSLFPTFHSFFPSEPYSSLIFDRSSPVTIHTSTVEAFVSSRNERLRMFLGMDGRGAGKKREVLSIRLSPNVTRVVEADKESWKQKRDDEPDGQNEEGGKEMKGEGKVKRAYHSFRKKQSQHNQNPPITSTTSLRFQQTHSPSLPFPTLTPSLSERASGHPNGMEGPQEQCRSERKMFETAGPQSIAHLSLGGPLGSDPATLLPSQRRLSFSSPHSTTTQPIPHSLFSETPKLQSSSGGQPLFTPQTLSLHEPQPNTLTLSPSLPHSHPHSHPMNSPDFLSFDDYSMFSMDENARLSHFVTMNPIPAAEMEWSGRADKELMGMDGMQTGLGTNELRMPFSYSFDDAIDSFLFDTSI</sequence>
<evidence type="ECO:0000256" key="1">
    <source>
        <dbReference type="SAM" id="MobiDB-lite"/>
    </source>
</evidence>
<feature type="region of interest" description="Disordered" evidence="1">
    <location>
        <begin position="865"/>
        <end position="897"/>
    </location>
</feature>
<comment type="caution">
    <text evidence="2">The sequence shown here is derived from an EMBL/GenBank/DDBJ whole genome shotgun (WGS) entry which is preliminary data.</text>
</comment>
<feature type="region of interest" description="Disordered" evidence="1">
    <location>
        <begin position="1519"/>
        <end position="1582"/>
    </location>
</feature>
<feature type="compositionally biased region" description="Low complexity" evidence="1">
    <location>
        <begin position="1009"/>
        <end position="1030"/>
    </location>
</feature>
<feature type="compositionally biased region" description="Basic and acidic residues" evidence="1">
    <location>
        <begin position="1387"/>
        <end position="1399"/>
    </location>
</feature>
<feature type="region of interest" description="Disordered" evidence="1">
    <location>
        <begin position="109"/>
        <end position="141"/>
    </location>
</feature>
<feature type="region of interest" description="Disordered" evidence="1">
    <location>
        <begin position="1158"/>
        <end position="1202"/>
    </location>
</feature>
<dbReference type="EMBL" id="JARBJD010000238">
    <property type="protein sequence ID" value="KAK2946095.1"/>
    <property type="molecule type" value="Genomic_DNA"/>
</dbReference>
<feature type="compositionally biased region" description="Polar residues" evidence="1">
    <location>
        <begin position="1431"/>
        <end position="1448"/>
    </location>
</feature>
<feature type="compositionally biased region" description="Basic and acidic residues" evidence="1">
    <location>
        <begin position="994"/>
        <end position="1004"/>
    </location>
</feature>
<keyword evidence="3" id="KW-1185">Reference proteome</keyword>
<organism evidence="2 3">
    <name type="scientific">Blattamonas nauphoetae</name>
    <dbReference type="NCBI Taxonomy" id="2049346"/>
    <lineage>
        <taxon>Eukaryota</taxon>
        <taxon>Metamonada</taxon>
        <taxon>Preaxostyla</taxon>
        <taxon>Oxymonadida</taxon>
        <taxon>Blattamonas</taxon>
    </lineage>
</organism>
<feature type="compositionally biased region" description="Basic and acidic residues" evidence="1">
    <location>
        <begin position="1407"/>
        <end position="1418"/>
    </location>
</feature>
<feature type="region of interest" description="Disordered" evidence="1">
    <location>
        <begin position="1387"/>
        <end position="1481"/>
    </location>
</feature>
<dbReference type="Proteomes" id="UP001281761">
    <property type="component" value="Unassembled WGS sequence"/>
</dbReference>
<gene>
    <name evidence="2" type="ORF">BLNAU_19003</name>
</gene>
<accession>A0ABQ9X309</accession>
<evidence type="ECO:0000313" key="3">
    <source>
        <dbReference type="Proteomes" id="UP001281761"/>
    </source>
</evidence>
<evidence type="ECO:0000313" key="2">
    <source>
        <dbReference type="EMBL" id="KAK2946095.1"/>
    </source>
</evidence>
<evidence type="ECO:0008006" key="4">
    <source>
        <dbReference type="Google" id="ProtNLM"/>
    </source>
</evidence>
<dbReference type="InterPro" id="IPR001138">
    <property type="entry name" value="Zn2Cys6_DnaBD"/>
</dbReference>
<feature type="compositionally biased region" description="Low complexity" evidence="1">
    <location>
        <begin position="1449"/>
        <end position="1464"/>
    </location>
</feature>
<feature type="region of interest" description="Disordered" evidence="1">
    <location>
        <begin position="994"/>
        <end position="1034"/>
    </location>
</feature>
<feature type="compositionally biased region" description="Polar residues" evidence="1">
    <location>
        <begin position="1519"/>
        <end position="1569"/>
    </location>
</feature>
<feature type="compositionally biased region" description="Basic residues" evidence="1">
    <location>
        <begin position="1419"/>
        <end position="1430"/>
    </location>
</feature>
<feature type="compositionally biased region" description="Polar residues" evidence="1">
    <location>
        <begin position="1171"/>
        <end position="1181"/>
    </location>
</feature>
<dbReference type="CDD" id="cd00067">
    <property type="entry name" value="GAL4"/>
    <property type="match status" value="1"/>
</dbReference>